<evidence type="ECO:0000313" key="2">
    <source>
        <dbReference type="Proteomes" id="UP001328107"/>
    </source>
</evidence>
<reference evidence="2" key="1">
    <citation type="submission" date="2022-10" db="EMBL/GenBank/DDBJ databases">
        <title>Genome assembly of Pristionchus species.</title>
        <authorList>
            <person name="Yoshida K."/>
            <person name="Sommer R.J."/>
        </authorList>
    </citation>
    <scope>NUCLEOTIDE SEQUENCE [LARGE SCALE GENOMIC DNA]</scope>
    <source>
        <strain evidence="2">RS5460</strain>
    </source>
</reference>
<sequence>FLTLNLRTSMDSPRGLRVSGIQFLLLLSIPLCHGIRLGLIDGHESVTTLCKQAVADAKANGQCNNQDVEILSTSSCNNESIGTVDAIDLY</sequence>
<keyword evidence="2" id="KW-1185">Reference proteome</keyword>
<gene>
    <name evidence="1" type="ORF">PMAYCL1PPCAC_00127</name>
</gene>
<proteinExistence type="predicted"/>
<dbReference type="AlphaFoldDB" id="A0AAN4YVT0"/>
<dbReference type="Proteomes" id="UP001328107">
    <property type="component" value="Unassembled WGS sequence"/>
</dbReference>
<protein>
    <submittedName>
        <fullName evidence="1">Uncharacterized protein</fullName>
    </submittedName>
</protein>
<comment type="caution">
    <text evidence="1">The sequence shown here is derived from an EMBL/GenBank/DDBJ whole genome shotgun (WGS) entry which is preliminary data.</text>
</comment>
<dbReference type="EMBL" id="BTRK01000001">
    <property type="protein sequence ID" value="GMR29932.1"/>
    <property type="molecule type" value="Genomic_DNA"/>
</dbReference>
<evidence type="ECO:0000313" key="1">
    <source>
        <dbReference type="EMBL" id="GMR29932.1"/>
    </source>
</evidence>
<accession>A0AAN4YVT0</accession>
<feature type="non-terminal residue" evidence="1">
    <location>
        <position position="1"/>
    </location>
</feature>
<organism evidence="1 2">
    <name type="scientific">Pristionchus mayeri</name>
    <dbReference type="NCBI Taxonomy" id="1317129"/>
    <lineage>
        <taxon>Eukaryota</taxon>
        <taxon>Metazoa</taxon>
        <taxon>Ecdysozoa</taxon>
        <taxon>Nematoda</taxon>
        <taxon>Chromadorea</taxon>
        <taxon>Rhabditida</taxon>
        <taxon>Rhabditina</taxon>
        <taxon>Diplogasteromorpha</taxon>
        <taxon>Diplogasteroidea</taxon>
        <taxon>Neodiplogasteridae</taxon>
        <taxon>Pristionchus</taxon>
    </lineage>
</organism>
<name>A0AAN4YVT0_9BILA</name>
<feature type="non-terminal residue" evidence="1">
    <location>
        <position position="90"/>
    </location>
</feature>